<dbReference type="PANTHER" id="PTHR27002">
    <property type="entry name" value="RECEPTOR-LIKE SERINE/THREONINE-PROTEIN KINASE SD1-8"/>
    <property type="match status" value="1"/>
</dbReference>
<accession>A0ABD1FZX5</accession>
<keyword evidence="11 17" id="KW-1133">Transmembrane helix</keyword>
<feature type="binding site" evidence="15">
    <location>
        <position position="377"/>
    </location>
    <ligand>
        <name>ATP</name>
        <dbReference type="ChEBI" id="CHEBI:30616"/>
    </ligand>
</feature>
<evidence type="ECO:0000256" key="18">
    <source>
        <dbReference type="SAM" id="SignalP"/>
    </source>
</evidence>
<dbReference type="Pfam" id="PF07714">
    <property type="entry name" value="PK_Tyr_Ser-Thr"/>
    <property type="match status" value="1"/>
</dbReference>
<evidence type="ECO:0000313" key="22">
    <source>
        <dbReference type="Proteomes" id="UP001567538"/>
    </source>
</evidence>
<feature type="chain" id="PRO_5044763640" evidence="18">
    <location>
        <begin position="26"/>
        <end position="677"/>
    </location>
</feature>
<keyword evidence="3" id="KW-0597">Phosphoprotein</keyword>
<dbReference type="InterPro" id="IPR038408">
    <property type="entry name" value="GNK2_sf"/>
</dbReference>
<keyword evidence="10 15" id="KW-0067">ATP-binding</keyword>
<sequence>MNRRGRRKLRMILLILVYLSSMALGQDNPYNCTTNGSNYTKNSTYSANLTALLRSLSSNMSDYGFRTASAGAANGLALCRADQTPHMCRACVESASREVLESCPGATQAAIWYEYCTLRYSDDPIHSTRVADPVKRLRNTQNSLNGDAFKEDRARLLSDLTAQAANGTLQLKVGAGARSLSRSDFATIYGLVQCTPDFTSEDCRRCLTEIAQILQNYTSIGFRVLGPDCVIRYEVIDFYNETRLRELGVQLVASQPLPPPPPPPPTSQPGTNGDNAIPGRKDDNKTKVMIFIAVPVGATLIFAAFAIIFIKRRMKRRSAYEIAETAEDNSNVESLQYGFSSIRAATNDFADANKLGQGGFGAVYKGKLQTGEEIAVKRLSKDSGQGNVEFKNEVLLVANLQHRNLVRLLGFSMEGTERVLIYEFVQNASLDQFIFDPVKRPQLDWDRRYKIIGGIAKGLLYLHEDSRLKIIHRDLKASNVLLDGDMNPKIADFGMARLFKQDETQANTRKIVGTYGYMPPEYAMHGKYSNKSDVFSFGVLVLEILSGQRNVCIQKEENGESLLTFTWKKWREGTAANTIDPVLRNGAGSERDMVRCIHIGLLCVQENAAKRPTMASVALMLSSTTMSLPVPSQPAFYLSSRYGPIDSKLSYSSEVRTGVSQGSSSVNDVSVTELYPR</sequence>
<dbReference type="PANTHER" id="PTHR27002:SF1104">
    <property type="entry name" value="CYSTEINE-RICH RECEPTOR-LIKE PROTEIN KINASE 27-RELATED"/>
    <property type="match status" value="1"/>
</dbReference>
<dbReference type="Gene3D" id="3.30.430.20">
    <property type="entry name" value="Gnk2 domain, C-X8-C-X2-C motif"/>
    <property type="match status" value="2"/>
</dbReference>
<dbReference type="AlphaFoldDB" id="A0ABD1FZX5"/>
<evidence type="ECO:0000256" key="2">
    <source>
        <dbReference type="ARBA" id="ARBA00022527"/>
    </source>
</evidence>
<proteinExistence type="predicted"/>
<comment type="caution">
    <text evidence="21">The sequence shown here is derived from an EMBL/GenBank/DDBJ whole genome shotgun (WGS) entry which is preliminary data.</text>
</comment>
<keyword evidence="6 18" id="KW-0732">Signal</keyword>
<keyword evidence="5 17" id="KW-0812">Transmembrane</keyword>
<dbReference type="GO" id="GO:0009737">
    <property type="term" value="P:response to abscisic acid"/>
    <property type="evidence" value="ECO:0007669"/>
    <property type="project" value="UniProtKB-ARBA"/>
</dbReference>
<gene>
    <name evidence="21" type="ORF">AAHA92_29921</name>
</gene>
<dbReference type="CDD" id="cd23509">
    <property type="entry name" value="Gnk2-like"/>
    <property type="match status" value="2"/>
</dbReference>
<dbReference type="EMBL" id="JBEAFC010000011">
    <property type="protein sequence ID" value="KAL1537403.1"/>
    <property type="molecule type" value="Genomic_DNA"/>
</dbReference>
<reference evidence="21 22" key="1">
    <citation type="submission" date="2024-06" db="EMBL/GenBank/DDBJ databases">
        <title>A chromosome level genome sequence of Diviner's sage (Salvia divinorum).</title>
        <authorList>
            <person name="Ford S.A."/>
            <person name="Ro D.-K."/>
            <person name="Ness R.W."/>
            <person name="Phillips M.A."/>
        </authorList>
    </citation>
    <scope>NUCLEOTIDE SEQUENCE [LARGE SCALE GENOMIC DNA]</scope>
    <source>
        <strain evidence="21">SAF-2024a</strain>
        <tissue evidence="21">Leaf</tissue>
    </source>
</reference>
<evidence type="ECO:0000256" key="8">
    <source>
        <dbReference type="ARBA" id="ARBA00022741"/>
    </source>
</evidence>
<dbReference type="PROSITE" id="PS00107">
    <property type="entry name" value="PROTEIN_KINASE_ATP"/>
    <property type="match status" value="1"/>
</dbReference>
<keyword evidence="14" id="KW-0325">Glycoprotein</keyword>
<dbReference type="InterPro" id="IPR000719">
    <property type="entry name" value="Prot_kinase_dom"/>
</dbReference>
<dbReference type="SUPFAM" id="SSF56112">
    <property type="entry name" value="Protein kinase-like (PK-like)"/>
    <property type="match status" value="1"/>
</dbReference>
<dbReference type="Pfam" id="PF01657">
    <property type="entry name" value="Stress-antifung"/>
    <property type="match status" value="2"/>
</dbReference>
<dbReference type="Proteomes" id="UP001567538">
    <property type="component" value="Unassembled WGS sequence"/>
</dbReference>
<dbReference type="SMART" id="SM00220">
    <property type="entry name" value="S_TKc"/>
    <property type="match status" value="1"/>
</dbReference>
<feature type="domain" description="Gnk2-homologous" evidence="20">
    <location>
        <begin position="131"/>
        <end position="238"/>
    </location>
</feature>
<comment type="subcellular location">
    <subcellularLocation>
        <location evidence="1">Membrane</location>
        <topology evidence="1">Single-pass membrane protein</topology>
    </subcellularLocation>
</comment>
<protein>
    <submittedName>
        <fullName evidence="21">Non-specific serine/threonine protein kinase</fullName>
        <ecNumber evidence="21">2.7.11.1</ecNumber>
    </submittedName>
</protein>
<dbReference type="InterPro" id="IPR001245">
    <property type="entry name" value="Ser-Thr/Tyr_kinase_cat_dom"/>
</dbReference>
<dbReference type="InterPro" id="IPR002902">
    <property type="entry name" value="GNK2"/>
</dbReference>
<evidence type="ECO:0000256" key="16">
    <source>
        <dbReference type="SAM" id="MobiDB-lite"/>
    </source>
</evidence>
<dbReference type="FunFam" id="1.10.510.10:FF:000343">
    <property type="entry name" value="Cysteine-rich receptor-like protein kinase 28"/>
    <property type="match status" value="1"/>
</dbReference>
<dbReference type="GO" id="GO:0005524">
    <property type="term" value="F:ATP binding"/>
    <property type="evidence" value="ECO:0007669"/>
    <property type="project" value="UniProtKB-UniRule"/>
</dbReference>
<evidence type="ECO:0000256" key="4">
    <source>
        <dbReference type="ARBA" id="ARBA00022679"/>
    </source>
</evidence>
<evidence type="ECO:0000259" key="19">
    <source>
        <dbReference type="PROSITE" id="PS50011"/>
    </source>
</evidence>
<feature type="region of interest" description="Disordered" evidence="16">
    <location>
        <begin position="253"/>
        <end position="281"/>
    </location>
</feature>
<feature type="compositionally biased region" description="Pro residues" evidence="16">
    <location>
        <begin position="256"/>
        <end position="267"/>
    </location>
</feature>
<dbReference type="GO" id="GO:0016020">
    <property type="term" value="C:membrane"/>
    <property type="evidence" value="ECO:0007669"/>
    <property type="project" value="UniProtKB-SubCell"/>
</dbReference>
<name>A0ABD1FZX5_SALDI</name>
<feature type="signal peptide" evidence="18">
    <location>
        <begin position="1"/>
        <end position="25"/>
    </location>
</feature>
<dbReference type="InterPro" id="IPR011009">
    <property type="entry name" value="Kinase-like_dom_sf"/>
</dbReference>
<feature type="domain" description="Gnk2-homologous" evidence="20">
    <location>
        <begin position="27"/>
        <end position="125"/>
    </location>
</feature>
<keyword evidence="9 21" id="KW-0418">Kinase</keyword>
<keyword evidence="2 21" id="KW-0723">Serine/threonine-protein kinase</keyword>
<dbReference type="InterPro" id="IPR017441">
    <property type="entry name" value="Protein_kinase_ATP_BS"/>
</dbReference>
<keyword evidence="12 17" id="KW-0472">Membrane</keyword>
<evidence type="ECO:0000256" key="15">
    <source>
        <dbReference type="PROSITE-ProRule" id="PRU10141"/>
    </source>
</evidence>
<dbReference type="CDD" id="cd14066">
    <property type="entry name" value="STKc_IRAK"/>
    <property type="match status" value="1"/>
</dbReference>
<feature type="domain" description="Protein kinase" evidence="19">
    <location>
        <begin position="349"/>
        <end position="636"/>
    </location>
</feature>
<evidence type="ECO:0000259" key="20">
    <source>
        <dbReference type="PROSITE" id="PS51473"/>
    </source>
</evidence>
<keyword evidence="7" id="KW-0677">Repeat</keyword>
<organism evidence="21 22">
    <name type="scientific">Salvia divinorum</name>
    <name type="common">Maria pastora</name>
    <name type="synonym">Diviner's sage</name>
    <dbReference type="NCBI Taxonomy" id="28513"/>
    <lineage>
        <taxon>Eukaryota</taxon>
        <taxon>Viridiplantae</taxon>
        <taxon>Streptophyta</taxon>
        <taxon>Embryophyta</taxon>
        <taxon>Tracheophyta</taxon>
        <taxon>Spermatophyta</taxon>
        <taxon>Magnoliopsida</taxon>
        <taxon>eudicotyledons</taxon>
        <taxon>Gunneridae</taxon>
        <taxon>Pentapetalae</taxon>
        <taxon>asterids</taxon>
        <taxon>lamiids</taxon>
        <taxon>Lamiales</taxon>
        <taxon>Lamiaceae</taxon>
        <taxon>Nepetoideae</taxon>
        <taxon>Mentheae</taxon>
        <taxon>Salviinae</taxon>
        <taxon>Salvia</taxon>
        <taxon>Salvia subgen. Calosphace</taxon>
    </lineage>
</organism>
<dbReference type="Gene3D" id="1.10.510.10">
    <property type="entry name" value="Transferase(Phosphotransferase) domain 1"/>
    <property type="match status" value="1"/>
</dbReference>
<evidence type="ECO:0000256" key="13">
    <source>
        <dbReference type="ARBA" id="ARBA00023170"/>
    </source>
</evidence>
<feature type="transmembrane region" description="Helical" evidence="17">
    <location>
        <begin position="288"/>
        <end position="310"/>
    </location>
</feature>
<dbReference type="FunFam" id="3.30.200.20:FF:000142">
    <property type="entry name" value="Cysteine-rich receptor-like protein kinase 10"/>
    <property type="match status" value="1"/>
</dbReference>
<evidence type="ECO:0000313" key="21">
    <source>
        <dbReference type="EMBL" id="KAL1537403.1"/>
    </source>
</evidence>
<keyword evidence="4 21" id="KW-0808">Transferase</keyword>
<dbReference type="PROSITE" id="PS50011">
    <property type="entry name" value="PROTEIN_KINASE_DOM"/>
    <property type="match status" value="1"/>
</dbReference>
<evidence type="ECO:0000256" key="6">
    <source>
        <dbReference type="ARBA" id="ARBA00022729"/>
    </source>
</evidence>
<evidence type="ECO:0000256" key="12">
    <source>
        <dbReference type="ARBA" id="ARBA00023136"/>
    </source>
</evidence>
<dbReference type="InterPro" id="IPR008271">
    <property type="entry name" value="Ser/Thr_kinase_AS"/>
</dbReference>
<dbReference type="Gene3D" id="3.30.200.20">
    <property type="entry name" value="Phosphorylase Kinase, domain 1"/>
    <property type="match status" value="1"/>
</dbReference>
<dbReference type="EC" id="2.7.11.1" evidence="21"/>
<evidence type="ECO:0000256" key="14">
    <source>
        <dbReference type="ARBA" id="ARBA00023180"/>
    </source>
</evidence>
<evidence type="ECO:0000256" key="1">
    <source>
        <dbReference type="ARBA" id="ARBA00004167"/>
    </source>
</evidence>
<evidence type="ECO:0000256" key="9">
    <source>
        <dbReference type="ARBA" id="ARBA00022777"/>
    </source>
</evidence>
<evidence type="ECO:0000256" key="17">
    <source>
        <dbReference type="SAM" id="Phobius"/>
    </source>
</evidence>
<dbReference type="PROSITE" id="PS51473">
    <property type="entry name" value="GNK2"/>
    <property type="match status" value="2"/>
</dbReference>
<dbReference type="GO" id="GO:0004674">
    <property type="term" value="F:protein serine/threonine kinase activity"/>
    <property type="evidence" value="ECO:0007669"/>
    <property type="project" value="UniProtKB-KW"/>
</dbReference>
<keyword evidence="22" id="KW-1185">Reference proteome</keyword>
<evidence type="ECO:0000256" key="5">
    <source>
        <dbReference type="ARBA" id="ARBA00022692"/>
    </source>
</evidence>
<keyword evidence="13" id="KW-0675">Receptor</keyword>
<evidence type="ECO:0000256" key="11">
    <source>
        <dbReference type="ARBA" id="ARBA00022989"/>
    </source>
</evidence>
<evidence type="ECO:0000256" key="10">
    <source>
        <dbReference type="ARBA" id="ARBA00022840"/>
    </source>
</evidence>
<evidence type="ECO:0000256" key="3">
    <source>
        <dbReference type="ARBA" id="ARBA00022553"/>
    </source>
</evidence>
<keyword evidence="8 15" id="KW-0547">Nucleotide-binding</keyword>
<evidence type="ECO:0000256" key="7">
    <source>
        <dbReference type="ARBA" id="ARBA00022737"/>
    </source>
</evidence>
<dbReference type="PROSITE" id="PS00108">
    <property type="entry name" value="PROTEIN_KINASE_ST"/>
    <property type="match status" value="1"/>
</dbReference>